<dbReference type="GO" id="GO:0016758">
    <property type="term" value="F:hexosyltransferase activity"/>
    <property type="evidence" value="ECO:0007669"/>
    <property type="project" value="UniProtKB-ARBA"/>
</dbReference>
<accession>A0A6H0KQ43</accession>
<dbReference type="KEGG" id="bfc:BacF7301_15720"/>
<protein>
    <submittedName>
        <fullName evidence="2">Glycosyltransferase family 2 protein</fullName>
    </submittedName>
</protein>
<dbReference type="AlphaFoldDB" id="A0A6H0KQ43"/>
<proteinExistence type="predicted"/>
<dbReference type="Proteomes" id="UP000501780">
    <property type="component" value="Chromosome"/>
</dbReference>
<keyword evidence="2" id="KW-0808">Transferase</keyword>
<dbReference type="CDD" id="cd00761">
    <property type="entry name" value="Glyco_tranf_GTA_type"/>
    <property type="match status" value="1"/>
</dbReference>
<evidence type="ECO:0000313" key="2">
    <source>
        <dbReference type="EMBL" id="QIU95510.1"/>
    </source>
</evidence>
<sequence>MNNLKHSIIVPAYNTGDAIRQCIDSVLKQTYTNWELIIVDDGSKDNTSEIIEEYAKSDNRIKAFHIPNEGVSNARNVGLAEAQGEYVMFVDSDDWIEPDYLQQIRNYMDDDADMYIVGITQDHEGNNGNIFYSEIKGTPVYRHISSANLHSEIGYLLNTMNMESSCLKSYRASFLRQHNVKFLKGMIVFEDFYFVLQCLCHQSSISLIPFIGYHYRMGLDYNPVVRRGVRDLYPSINSLFKMLDLMDMRLGLSDYSHEQVMRVMAAKISVVFGQSLHATKWTDRTKPFKQIFNDAITKAYIKEILNIAGGRFRLQYILMSKGMFNLAYIVYRYL</sequence>
<organism evidence="2 3">
    <name type="scientific">Bacteroides faecium</name>
    <dbReference type="NCBI Taxonomy" id="2715212"/>
    <lineage>
        <taxon>Bacteria</taxon>
        <taxon>Pseudomonadati</taxon>
        <taxon>Bacteroidota</taxon>
        <taxon>Bacteroidia</taxon>
        <taxon>Bacteroidales</taxon>
        <taxon>Bacteroidaceae</taxon>
        <taxon>Bacteroides</taxon>
    </lineage>
</organism>
<reference evidence="2 3" key="1">
    <citation type="submission" date="2020-03" db="EMBL/GenBank/DDBJ databases">
        <title>Genomic analysis of Bacteroides faecium CBA7301.</title>
        <authorList>
            <person name="Kim J."/>
            <person name="Roh S.W."/>
        </authorList>
    </citation>
    <scope>NUCLEOTIDE SEQUENCE [LARGE SCALE GENOMIC DNA]</scope>
    <source>
        <strain evidence="2 3">CBA7301</strain>
    </source>
</reference>
<gene>
    <name evidence="2" type="ORF">BacF7301_15720</name>
</gene>
<dbReference type="SUPFAM" id="SSF53448">
    <property type="entry name" value="Nucleotide-diphospho-sugar transferases"/>
    <property type="match status" value="1"/>
</dbReference>
<feature type="domain" description="Glycosyltransferase 2-like" evidence="1">
    <location>
        <begin position="7"/>
        <end position="162"/>
    </location>
</feature>
<dbReference type="InterPro" id="IPR029044">
    <property type="entry name" value="Nucleotide-diphossugar_trans"/>
</dbReference>
<dbReference type="EMBL" id="CP050831">
    <property type="protein sequence ID" value="QIU95510.1"/>
    <property type="molecule type" value="Genomic_DNA"/>
</dbReference>
<evidence type="ECO:0000313" key="3">
    <source>
        <dbReference type="Proteomes" id="UP000501780"/>
    </source>
</evidence>
<dbReference type="PANTHER" id="PTHR22916">
    <property type="entry name" value="GLYCOSYLTRANSFERASE"/>
    <property type="match status" value="1"/>
</dbReference>
<dbReference type="Gene3D" id="3.90.550.10">
    <property type="entry name" value="Spore Coat Polysaccharide Biosynthesis Protein SpsA, Chain A"/>
    <property type="match status" value="1"/>
</dbReference>
<dbReference type="RefSeq" id="WP_167964254.1">
    <property type="nucleotide sequence ID" value="NZ_CP050831.1"/>
</dbReference>
<evidence type="ECO:0000259" key="1">
    <source>
        <dbReference type="Pfam" id="PF00535"/>
    </source>
</evidence>
<dbReference type="Pfam" id="PF00535">
    <property type="entry name" value="Glycos_transf_2"/>
    <property type="match status" value="1"/>
</dbReference>
<dbReference type="InterPro" id="IPR001173">
    <property type="entry name" value="Glyco_trans_2-like"/>
</dbReference>
<keyword evidence="3" id="KW-1185">Reference proteome</keyword>
<dbReference type="PANTHER" id="PTHR22916:SF3">
    <property type="entry name" value="UDP-GLCNAC:BETAGAL BETA-1,3-N-ACETYLGLUCOSAMINYLTRANSFERASE-LIKE PROTEIN 1"/>
    <property type="match status" value="1"/>
</dbReference>
<name>A0A6H0KQ43_9BACE</name>